<evidence type="ECO:0000256" key="1">
    <source>
        <dbReference type="ARBA" id="ARBA00001974"/>
    </source>
</evidence>
<dbReference type="InterPro" id="IPR006094">
    <property type="entry name" value="Oxid_FAD_bind_N"/>
</dbReference>
<dbReference type="GO" id="GO:0071949">
    <property type="term" value="F:FAD binding"/>
    <property type="evidence" value="ECO:0007669"/>
    <property type="project" value="InterPro"/>
</dbReference>
<dbReference type="STRING" id="112901.SAMN04488500_12751"/>
<dbReference type="SUPFAM" id="SSF56176">
    <property type="entry name" value="FAD-binding/transporter-associated domain-like"/>
    <property type="match status" value="1"/>
</dbReference>
<dbReference type="InterPro" id="IPR016164">
    <property type="entry name" value="FAD-linked_Oxase-like_C"/>
</dbReference>
<dbReference type="Pfam" id="PF02913">
    <property type="entry name" value="FAD-oxidase_C"/>
    <property type="match status" value="1"/>
</dbReference>
<dbReference type="Gene3D" id="3.30.43.10">
    <property type="entry name" value="Uridine Diphospho-n-acetylenolpyruvylglucosamine Reductase, domain 2"/>
    <property type="match status" value="1"/>
</dbReference>
<dbReference type="SUPFAM" id="SSF55103">
    <property type="entry name" value="FAD-linked oxidases, C-terminal domain"/>
    <property type="match status" value="1"/>
</dbReference>
<dbReference type="InterPro" id="IPR004113">
    <property type="entry name" value="FAD-bd_oxidored_4_C"/>
</dbReference>
<dbReference type="GO" id="GO:1903457">
    <property type="term" value="P:lactate catabolic process"/>
    <property type="evidence" value="ECO:0007669"/>
    <property type="project" value="TreeGrafter"/>
</dbReference>
<comment type="similarity">
    <text evidence="2">Belongs to the FAD-binding oxidoreductase/transferase type 4 family.</text>
</comment>
<reference evidence="9 10" key="1">
    <citation type="submission" date="2017-04" db="EMBL/GenBank/DDBJ databases">
        <authorList>
            <person name="Afonso C.L."/>
            <person name="Miller P.J."/>
            <person name="Scott M.A."/>
            <person name="Spackman E."/>
            <person name="Goraichik I."/>
            <person name="Dimitrov K.M."/>
            <person name="Suarez D.L."/>
            <person name="Swayne D.E."/>
        </authorList>
    </citation>
    <scope>NUCLEOTIDE SEQUENCE [LARGE SCALE GENOMIC DNA]</scope>
    <source>
        <strain evidence="9 10">DSM 5090</strain>
    </source>
</reference>
<dbReference type="OrthoDB" id="9767256at2"/>
<evidence type="ECO:0000256" key="3">
    <source>
        <dbReference type="ARBA" id="ARBA00022630"/>
    </source>
</evidence>
<dbReference type="EC" id="1.1.2.4" evidence="7"/>
<sequence length="512" mass="57086">MTTEGIQPFEARFEDYLGDESKMTGQAVSISFPETQEAVRAIVREMAGNSIPITVQGGKTGICGGAVPLSGHILNLSCMNRILGLRKTGGEYFLRVQAGVRLDELKKQLYKKSFETQGWDEESLAALAAFKQDNAYFWPPEPTETSATIGGILATNAQGICGYLYGDTRQYVEEIVLIDGRGSAITVPRGEHKIHDPEWILPASESFAVNPELLKLPQDADRIDLYLGSEGMYGIIVEATLRLTKRPREIWGVGFFAELQDNLFRFAEELRRAVYKEGTAAIAAIEYMDKTTLDHIRELKKVAAKLQGLPPVDEKYAGMIYIELHGEQEGDIETIAERLMELAGKCGCDEEFTWALSGAQDIEKMRAYRHAAPESINIALEKARRLDPKITKLSTDITMSKQNFGDLLTLYQQDAKDCGVEFAIFGHVAGNHVHVNFLPKNYEEYLAGKKLIEKWTICSAWDGGVVFSEHGVGKLKKELFQLVTDHKVLSHIRKIKNAMDPTNVLNAGNWFD</sequence>
<dbReference type="RefSeq" id="WP_084578079.1">
    <property type="nucleotide sequence ID" value="NZ_CP155572.1"/>
</dbReference>
<dbReference type="GO" id="GO:0004458">
    <property type="term" value="F:D-lactate dehydrogenase (cytochrome) activity"/>
    <property type="evidence" value="ECO:0007669"/>
    <property type="project" value="UniProtKB-EC"/>
</dbReference>
<dbReference type="EMBL" id="FWXI01000027">
    <property type="protein sequence ID" value="SMD11722.1"/>
    <property type="molecule type" value="Genomic_DNA"/>
</dbReference>
<dbReference type="PROSITE" id="PS51387">
    <property type="entry name" value="FAD_PCMH"/>
    <property type="match status" value="1"/>
</dbReference>
<evidence type="ECO:0000256" key="7">
    <source>
        <dbReference type="ARBA" id="ARBA00038897"/>
    </source>
</evidence>
<evidence type="ECO:0000256" key="6">
    <source>
        <dbReference type="ARBA" id="ARBA00023002"/>
    </source>
</evidence>
<dbReference type="Pfam" id="PF01565">
    <property type="entry name" value="FAD_binding_4"/>
    <property type="match status" value="2"/>
</dbReference>
<keyword evidence="4" id="KW-0274">FAD</keyword>
<feature type="domain" description="FAD-binding PCMH-type" evidence="8">
    <location>
        <begin position="23"/>
        <end position="246"/>
    </location>
</feature>
<evidence type="ECO:0000256" key="5">
    <source>
        <dbReference type="ARBA" id="ARBA00022946"/>
    </source>
</evidence>
<dbReference type="InterPro" id="IPR016169">
    <property type="entry name" value="FAD-bd_PCMH_sub2"/>
</dbReference>
<dbReference type="PANTHER" id="PTHR11748">
    <property type="entry name" value="D-LACTATE DEHYDROGENASE"/>
    <property type="match status" value="1"/>
</dbReference>
<dbReference type="Proteomes" id="UP000192738">
    <property type="component" value="Unassembled WGS sequence"/>
</dbReference>
<keyword evidence="5" id="KW-0809">Transit peptide</keyword>
<keyword evidence="10" id="KW-1185">Reference proteome</keyword>
<dbReference type="InterPro" id="IPR016171">
    <property type="entry name" value="Vanillyl_alc_oxidase_C-sub2"/>
</dbReference>
<dbReference type="InterPro" id="IPR036318">
    <property type="entry name" value="FAD-bd_PCMH-like_sf"/>
</dbReference>
<protein>
    <recommendedName>
        <fullName evidence="7">D-lactate dehydrogenase (cytochrome)</fullName>
        <ecNumber evidence="7">1.1.2.4</ecNumber>
    </recommendedName>
</protein>
<dbReference type="InterPro" id="IPR016166">
    <property type="entry name" value="FAD-bd_PCMH"/>
</dbReference>
<evidence type="ECO:0000256" key="4">
    <source>
        <dbReference type="ARBA" id="ARBA00022827"/>
    </source>
</evidence>
<evidence type="ECO:0000259" key="8">
    <source>
        <dbReference type="PROSITE" id="PS51387"/>
    </source>
</evidence>
<dbReference type="PANTHER" id="PTHR11748:SF111">
    <property type="entry name" value="D-LACTATE DEHYDROGENASE, MITOCHONDRIAL-RELATED"/>
    <property type="match status" value="1"/>
</dbReference>
<name>A0A1W2EQB7_9FIRM</name>
<gene>
    <name evidence="9" type="ORF">SAMN04488500_12751</name>
</gene>
<evidence type="ECO:0000313" key="9">
    <source>
        <dbReference type="EMBL" id="SMD11722.1"/>
    </source>
</evidence>
<accession>A0A1W2EQB7</accession>
<evidence type="ECO:0000256" key="2">
    <source>
        <dbReference type="ARBA" id="ARBA00008000"/>
    </source>
</evidence>
<comment type="cofactor">
    <cofactor evidence="1">
        <name>FAD</name>
        <dbReference type="ChEBI" id="CHEBI:57692"/>
    </cofactor>
</comment>
<dbReference type="AlphaFoldDB" id="A0A1W2EQB7"/>
<keyword evidence="3" id="KW-0285">Flavoprotein</keyword>
<organism evidence="9 10">
    <name type="scientific">Sporomusa malonica</name>
    <dbReference type="NCBI Taxonomy" id="112901"/>
    <lineage>
        <taxon>Bacteria</taxon>
        <taxon>Bacillati</taxon>
        <taxon>Bacillota</taxon>
        <taxon>Negativicutes</taxon>
        <taxon>Selenomonadales</taxon>
        <taxon>Sporomusaceae</taxon>
        <taxon>Sporomusa</taxon>
    </lineage>
</organism>
<evidence type="ECO:0000313" key="10">
    <source>
        <dbReference type="Proteomes" id="UP000192738"/>
    </source>
</evidence>
<proteinExistence type="inferred from homology"/>
<dbReference type="Gene3D" id="3.30.465.10">
    <property type="match status" value="1"/>
</dbReference>
<dbReference type="GO" id="GO:0008720">
    <property type="term" value="F:D-lactate dehydrogenase (NAD+) activity"/>
    <property type="evidence" value="ECO:0007669"/>
    <property type="project" value="TreeGrafter"/>
</dbReference>
<keyword evidence="6" id="KW-0560">Oxidoreductase</keyword>
<dbReference type="Gene3D" id="1.10.45.10">
    <property type="entry name" value="Vanillyl-alcohol Oxidase, Chain A, domain 4"/>
    <property type="match status" value="1"/>
</dbReference>
<dbReference type="InterPro" id="IPR016167">
    <property type="entry name" value="FAD-bd_PCMH_sub1"/>
</dbReference>